<dbReference type="PROSITE" id="PS50966">
    <property type="entry name" value="ZF_SWIM"/>
    <property type="match status" value="1"/>
</dbReference>
<dbReference type="GO" id="GO:0008270">
    <property type="term" value="F:zinc ion binding"/>
    <property type="evidence" value="ECO:0007669"/>
    <property type="project" value="UniProtKB-KW"/>
</dbReference>
<keyword evidence="1" id="KW-0862">Zinc</keyword>
<dbReference type="HOGENOM" id="CLU_644679_0_0_1"/>
<keyword evidence="1" id="KW-0479">Metal-binding</keyword>
<sequence>MYFFGIVRTHLTSDKQIWSLAHLLKPTVDHASYDARRALKPQFLSRNKVVRQFVVDNGRKASPRALQDLLSSSGLGVSYHTCADACAIVKSELFQSDRLQFQLILSYIHEMNKRRHRADIDFDGTTIRRVVVVYRQGIQAASEFSDRGLNMDGTFMKHSSGGTFLVACLRNSNNEIHIVAVAWVSAVDKTKWSAAYSPCARFGMMTSSNVESVNSALMAAREEPLLDCLMTIEKYLSGKWVKFTGKMTKWGQLTDYAEKQFVGKRLARGFDGMEVFSQCSSSFNVKVKRDGQLSTEYAIDRDKASDPCSCGYFQYMDAPCVHVVASLKHINNLSILREFIGTSWTTAVYKQAYNPLLKMPPTVTKDELLRFEHHQPPPVPQKRGRPKKSKKRIESQPASLALSKKSAYTCSACGCMGHSKRSCSKL</sequence>
<organism evidence="4">
    <name type="scientific">Albugo laibachii Nc14</name>
    <dbReference type="NCBI Taxonomy" id="890382"/>
    <lineage>
        <taxon>Eukaryota</taxon>
        <taxon>Sar</taxon>
        <taxon>Stramenopiles</taxon>
        <taxon>Oomycota</taxon>
        <taxon>Peronosporomycetes</taxon>
        <taxon>Albuginales</taxon>
        <taxon>Albuginaceae</taxon>
        <taxon>Albugo</taxon>
    </lineage>
</organism>
<feature type="domain" description="SWIM-type" evidence="3">
    <location>
        <begin position="293"/>
        <end position="331"/>
    </location>
</feature>
<evidence type="ECO:0000256" key="1">
    <source>
        <dbReference type="PROSITE-ProRule" id="PRU00325"/>
    </source>
</evidence>
<dbReference type="EMBL" id="FR824249">
    <property type="protein sequence ID" value="CCA23727.1"/>
    <property type="molecule type" value="Genomic_DNA"/>
</dbReference>
<accession>F0WQW8</accession>
<gene>
    <name evidence="4" type="primary">AlNc14C204G8777</name>
    <name evidence="4" type="ORF">ALNC14_098710</name>
</gene>
<dbReference type="PANTHER" id="PTHR31973:SF187">
    <property type="entry name" value="MUTATOR TRANSPOSASE MUDRA PROTEIN"/>
    <property type="match status" value="1"/>
</dbReference>
<evidence type="ECO:0000256" key="2">
    <source>
        <dbReference type="SAM" id="MobiDB-lite"/>
    </source>
</evidence>
<evidence type="ECO:0000313" key="4">
    <source>
        <dbReference type="EMBL" id="CCA23727.1"/>
    </source>
</evidence>
<dbReference type="Pfam" id="PF04434">
    <property type="entry name" value="SWIM"/>
    <property type="match status" value="1"/>
</dbReference>
<feature type="compositionally biased region" description="Basic residues" evidence="2">
    <location>
        <begin position="382"/>
        <end position="391"/>
    </location>
</feature>
<dbReference type="InterPro" id="IPR007527">
    <property type="entry name" value="Znf_SWIM"/>
</dbReference>
<name>F0WQW8_9STRA</name>
<keyword evidence="1" id="KW-0863">Zinc-finger</keyword>
<reference evidence="4" key="1">
    <citation type="journal article" date="2011" name="PLoS Biol.">
        <title>Gene gain and loss during evolution of obligate parasitism in the white rust pathogen of Arabidopsis thaliana.</title>
        <authorList>
            <person name="Kemen E."/>
            <person name="Gardiner A."/>
            <person name="Schultz-Larsen T."/>
            <person name="Kemen A.C."/>
            <person name="Balmuth A.L."/>
            <person name="Robert-Seilaniantz A."/>
            <person name="Bailey K."/>
            <person name="Holub E."/>
            <person name="Studholme D.J."/>
            <person name="Maclean D."/>
            <person name="Jones J.D."/>
        </authorList>
    </citation>
    <scope>NUCLEOTIDE SEQUENCE</scope>
</reference>
<proteinExistence type="predicted"/>
<protein>
    <submittedName>
        <fullName evidence="4">Uncharacterized protein AlNc14C204G8777</fullName>
    </submittedName>
</protein>
<reference evidence="4" key="2">
    <citation type="submission" date="2011-02" db="EMBL/GenBank/DDBJ databases">
        <authorList>
            <person name="MacLean D."/>
        </authorList>
    </citation>
    <scope>NUCLEOTIDE SEQUENCE</scope>
</reference>
<dbReference type="PANTHER" id="PTHR31973">
    <property type="entry name" value="POLYPROTEIN, PUTATIVE-RELATED"/>
    <property type="match status" value="1"/>
</dbReference>
<dbReference type="AlphaFoldDB" id="F0WQW8"/>
<feature type="region of interest" description="Disordered" evidence="2">
    <location>
        <begin position="372"/>
        <end position="399"/>
    </location>
</feature>
<evidence type="ECO:0000259" key="3">
    <source>
        <dbReference type="PROSITE" id="PS50966"/>
    </source>
</evidence>